<keyword evidence="1" id="KW-0472">Membrane</keyword>
<protein>
    <submittedName>
        <fullName evidence="2">Uncharacterized protein</fullName>
    </submittedName>
</protein>
<gene>
    <name evidence="2" type="ORF">OCV61_10430</name>
</gene>
<dbReference type="EMBL" id="JAOQJL010000018">
    <property type="protein sequence ID" value="MCU6765823.1"/>
    <property type="molecule type" value="Genomic_DNA"/>
</dbReference>
<feature type="transmembrane region" description="Helical" evidence="1">
    <location>
        <begin position="69"/>
        <end position="87"/>
    </location>
</feature>
<keyword evidence="1" id="KW-0812">Transmembrane</keyword>
<keyword evidence="3" id="KW-1185">Reference proteome</keyword>
<evidence type="ECO:0000313" key="3">
    <source>
        <dbReference type="Proteomes" id="UP001652409"/>
    </source>
</evidence>
<organism evidence="2 3">
    <name type="scientific">Blautia ammoniilytica</name>
    <dbReference type="NCBI Taxonomy" id="2981782"/>
    <lineage>
        <taxon>Bacteria</taxon>
        <taxon>Bacillati</taxon>
        <taxon>Bacillota</taxon>
        <taxon>Clostridia</taxon>
        <taxon>Lachnospirales</taxon>
        <taxon>Lachnospiraceae</taxon>
        <taxon>Blautia</taxon>
    </lineage>
</organism>
<keyword evidence="1" id="KW-1133">Transmembrane helix</keyword>
<comment type="caution">
    <text evidence="2">The sequence shown here is derived from an EMBL/GenBank/DDBJ whole genome shotgun (WGS) entry which is preliminary data.</text>
</comment>
<proteinExistence type="predicted"/>
<evidence type="ECO:0000256" key="1">
    <source>
        <dbReference type="SAM" id="Phobius"/>
    </source>
</evidence>
<evidence type="ECO:0000313" key="2">
    <source>
        <dbReference type="EMBL" id="MCU6765823.1"/>
    </source>
</evidence>
<dbReference type="Proteomes" id="UP001652409">
    <property type="component" value="Unassembled WGS sequence"/>
</dbReference>
<sequence>MSRRLVDEDDLSDQRLYTDEEIHVFYGQLVERLKAEGVYREDEDESKEKTHAGKNRYNKVVQQHRRVKTAGFAIVCFLGVLAASMISETNRNYVVKTITYLFSDETNVIVDNVPGNECPDLNEEEAGTEKI</sequence>
<accession>A0ABT2TUA8</accession>
<reference evidence="2 3" key="1">
    <citation type="journal article" date="2021" name="ISME Commun">
        <title>Automated analysis of genomic sequences facilitates high-throughput and comprehensive description of bacteria.</title>
        <authorList>
            <person name="Hitch T.C.A."/>
        </authorList>
    </citation>
    <scope>NUCLEOTIDE SEQUENCE [LARGE SCALE GENOMIC DNA]</scope>
    <source>
        <strain evidence="2 3">Sanger_23</strain>
    </source>
</reference>
<name>A0ABT2TUA8_9FIRM</name>
<dbReference type="RefSeq" id="WP_158421739.1">
    <property type="nucleotide sequence ID" value="NZ_JAOQJL010000018.1"/>
</dbReference>